<name>A0A4C1SL16_EUMVA</name>
<organism evidence="1 2">
    <name type="scientific">Eumeta variegata</name>
    <name type="common">Bagworm moth</name>
    <name type="synonym">Eumeta japonica</name>
    <dbReference type="NCBI Taxonomy" id="151549"/>
    <lineage>
        <taxon>Eukaryota</taxon>
        <taxon>Metazoa</taxon>
        <taxon>Ecdysozoa</taxon>
        <taxon>Arthropoda</taxon>
        <taxon>Hexapoda</taxon>
        <taxon>Insecta</taxon>
        <taxon>Pterygota</taxon>
        <taxon>Neoptera</taxon>
        <taxon>Endopterygota</taxon>
        <taxon>Lepidoptera</taxon>
        <taxon>Glossata</taxon>
        <taxon>Ditrysia</taxon>
        <taxon>Tineoidea</taxon>
        <taxon>Psychidae</taxon>
        <taxon>Oiketicinae</taxon>
        <taxon>Eumeta</taxon>
    </lineage>
</organism>
<comment type="caution">
    <text evidence="1">The sequence shown here is derived from an EMBL/GenBank/DDBJ whole genome shotgun (WGS) entry which is preliminary data.</text>
</comment>
<sequence>MLRAIDLELISQEKKMAELGAIYEELVQPARTLVTAARTVQRRRRTADGLKAHKRIQILRYGDTSTFLTPPVITAALLAQGGEKDLRQRK</sequence>
<proteinExistence type="predicted"/>
<dbReference type="EMBL" id="BGZK01003591">
    <property type="protein sequence ID" value="GBP02832.1"/>
    <property type="molecule type" value="Genomic_DNA"/>
</dbReference>
<dbReference type="Proteomes" id="UP000299102">
    <property type="component" value="Unassembled WGS sequence"/>
</dbReference>
<evidence type="ECO:0000313" key="1">
    <source>
        <dbReference type="EMBL" id="GBP02832.1"/>
    </source>
</evidence>
<gene>
    <name evidence="1" type="ORF">EVAR_102004_1</name>
</gene>
<keyword evidence="2" id="KW-1185">Reference proteome</keyword>
<reference evidence="1 2" key="1">
    <citation type="journal article" date="2019" name="Commun. Biol.">
        <title>The bagworm genome reveals a unique fibroin gene that provides high tensile strength.</title>
        <authorList>
            <person name="Kono N."/>
            <person name="Nakamura H."/>
            <person name="Ohtoshi R."/>
            <person name="Tomita M."/>
            <person name="Numata K."/>
            <person name="Arakawa K."/>
        </authorList>
    </citation>
    <scope>NUCLEOTIDE SEQUENCE [LARGE SCALE GENOMIC DNA]</scope>
</reference>
<accession>A0A4C1SL16</accession>
<evidence type="ECO:0000313" key="2">
    <source>
        <dbReference type="Proteomes" id="UP000299102"/>
    </source>
</evidence>
<protein>
    <submittedName>
        <fullName evidence="1">Uncharacterized protein</fullName>
    </submittedName>
</protein>
<dbReference type="AlphaFoldDB" id="A0A4C1SL16"/>